<keyword evidence="3" id="KW-1185">Reference proteome</keyword>
<keyword evidence="1" id="KW-0472">Membrane</keyword>
<evidence type="ECO:0000313" key="2">
    <source>
        <dbReference type="EMBL" id="NYE46418.1"/>
    </source>
</evidence>
<feature type="transmembrane region" description="Helical" evidence="1">
    <location>
        <begin position="56"/>
        <end position="81"/>
    </location>
</feature>
<dbReference type="AlphaFoldDB" id="A0A852TR30"/>
<proteinExistence type="predicted"/>
<evidence type="ECO:0000313" key="3">
    <source>
        <dbReference type="Proteomes" id="UP000589036"/>
    </source>
</evidence>
<keyword evidence="1" id="KW-0812">Transmembrane</keyword>
<gene>
    <name evidence="2" type="ORF">HDA32_001538</name>
</gene>
<evidence type="ECO:0000256" key="1">
    <source>
        <dbReference type="SAM" id="Phobius"/>
    </source>
</evidence>
<comment type="caution">
    <text evidence="2">The sequence shown here is derived from an EMBL/GenBank/DDBJ whole genome shotgun (WGS) entry which is preliminary data.</text>
</comment>
<name>A0A852TR30_9ACTN</name>
<dbReference type="RefSeq" id="WP_179642525.1">
    <property type="nucleotide sequence ID" value="NZ_BAAAYY010000022.1"/>
</dbReference>
<reference evidence="2 3" key="1">
    <citation type="submission" date="2020-07" db="EMBL/GenBank/DDBJ databases">
        <title>Sequencing the genomes of 1000 actinobacteria strains.</title>
        <authorList>
            <person name="Klenk H.-P."/>
        </authorList>
    </citation>
    <scope>NUCLEOTIDE SEQUENCE [LARGE SCALE GENOMIC DNA]</scope>
    <source>
        <strain evidence="2 3">CXB654</strain>
    </source>
</reference>
<dbReference type="EMBL" id="JACCCC010000001">
    <property type="protein sequence ID" value="NYE46418.1"/>
    <property type="molecule type" value="Genomic_DNA"/>
</dbReference>
<keyword evidence="1" id="KW-1133">Transmembrane helix</keyword>
<protein>
    <submittedName>
        <fullName evidence="2">Uncharacterized protein</fullName>
    </submittedName>
</protein>
<organism evidence="2 3">
    <name type="scientific">Spinactinospora alkalitolerans</name>
    <dbReference type="NCBI Taxonomy" id="687207"/>
    <lineage>
        <taxon>Bacteria</taxon>
        <taxon>Bacillati</taxon>
        <taxon>Actinomycetota</taxon>
        <taxon>Actinomycetes</taxon>
        <taxon>Streptosporangiales</taxon>
        <taxon>Nocardiopsidaceae</taxon>
        <taxon>Spinactinospora</taxon>
    </lineage>
</organism>
<accession>A0A852TR30</accession>
<sequence length="86" mass="9031">MTAWLVIPIVMCTVLACGVAGLPFSVTALGFMLGVHNAYNSGRYDVAVKRLRWAKGFGWTGLVLGLLNIAAGLTAAVFSAMEDAGR</sequence>
<feature type="transmembrane region" description="Helical" evidence="1">
    <location>
        <begin position="6"/>
        <end position="35"/>
    </location>
</feature>
<dbReference type="Proteomes" id="UP000589036">
    <property type="component" value="Unassembled WGS sequence"/>
</dbReference>